<keyword evidence="2" id="KW-1185">Reference proteome</keyword>
<accession>A0ACB7FY01</accession>
<protein>
    <submittedName>
        <fullName evidence="1">Uncharacterized protein</fullName>
    </submittedName>
</protein>
<comment type="caution">
    <text evidence="1">The sequence shown here is derived from an EMBL/GenBank/DDBJ whole genome shotgun (WGS) entry which is preliminary data.</text>
</comment>
<proteinExistence type="predicted"/>
<name>A0ACB7FY01_MANES</name>
<evidence type="ECO:0000313" key="1">
    <source>
        <dbReference type="EMBL" id="KAG8632777.1"/>
    </source>
</evidence>
<sequence>MMQQRGLSIPINVLPVVEEPRTNEPQPTFNHLQTISREIGDGGRRAREEEEPEARVHGKRVREMIENDEADSYSAGTTRWTRSEAEEEEYHLEKKPRQEEESVDQKLQKMREQLLAELGTKDQNQALLPTSSPFSKWVQQETVPKKFMMPPMAAYDGAGNLREHVLNYKTFMELQTLSDALMCKVFPTTLSGPARAWFNSLETGSIRSFGDLATRFISRFIAGVPADRKTSYLETIRQRRDESLRKYVARFNTEALQIPELDEGRAVEAMQKGTTSLEFFGSLSRKPPTSLAELMKRAEKYIRQDDALVTSRLAKGVADKGKAPEERGRRDTRRSTTGNLSPTDNHGREETKDVIPGSFRHRNSYRPVESRMSGPLLRVKPGFSKEKPTPLNSSRAEVLMAVQDKEFLQWPKPMRTEADQRNPDKYCQYHRTHYHDTNNYFQLIAEIKRLIKRGHLKNFVKKSEGQRPQSVIPG</sequence>
<evidence type="ECO:0000313" key="2">
    <source>
        <dbReference type="Proteomes" id="UP000091857"/>
    </source>
</evidence>
<gene>
    <name evidence="1" type="ORF">MANES_18G056202v8</name>
</gene>
<organism evidence="1 2">
    <name type="scientific">Manihot esculenta</name>
    <name type="common">Cassava</name>
    <name type="synonym">Jatropha manihot</name>
    <dbReference type="NCBI Taxonomy" id="3983"/>
    <lineage>
        <taxon>Eukaryota</taxon>
        <taxon>Viridiplantae</taxon>
        <taxon>Streptophyta</taxon>
        <taxon>Embryophyta</taxon>
        <taxon>Tracheophyta</taxon>
        <taxon>Spermatophyta</taxon>
        <taxon>Magnoliopsida</taxon>
        <taxon>eudicotyledons</taxon>
        <taxon>Gunneridae</taxon>
        <taxon>Pentapetalae</taxon>
        <taxon>rosids</taxon>
        <taxon>fabids</taxon>
        <taxon>Malpighiales</taxon>
        <taxon>Euphorbiaceae</taxon>
        <taxon>Crotonoideae</taxon>
        <taxon>Manihoteae</taxon>
        <taxon>Manihot</taxon>
    </lineage>
</organism>
<reference evidence="2" key="1">
    <citation type="journal article" date="2016" name="Nat. Biotechnol.">
        <title>Sequencing wild and cultivated cassava and related species reveals extensive interspecific hybridization and genetic diversity.</title>
        <authorList>
            <person name="Bredeson J.V."/>
            <person name="Lyons J.B."/>
            <person name="Prochnik S.E."/>
            <person name="Wu G.A."/>
            <person name="Ha C.M."/>
            <person name="Edsinger-Gonzales E."/>
            <person name="Grimwood J."/>
            <person name="Schmutz J."/>
            <person name="Rabbi I.Y."/>
            <person name="Egesi C."/>
            <person name="Nauluvula P."/>
            <person name="Lebot V."/>
            <person name="Ndunguru J."/>
            <person name="Mkamilo G."/>
            <person name="Bart R.S."/>
            <person name="Setter T.L."/>
            <person name="Gleadow R.M."/>
            <person name="Kulakow P."/>
            <person name="Ferguson M.E."/>
            <person name="Rounsley S."/>
            <person name="Rokhsar D.S."/>
        </authorList>
    </citation>
    <scope>NUCLEOTIDE SEQUENCE [LARGE SCALE GENOMIC DNA]</scope>
    <source>
        <strain evidence="2">cv. AM560-2</strain>
    </source>
</reference>
<dbReference type="EMBL" id="CM004404">
    <property type="protein sequence ID" value="KAG8632777.1"/>
    <property type="molecule type" value="Genomic_DNA"/>
</dbReference>
<dbReference type="Proteomes" id="UP000091857">
    <property type="component" value="Chromosome 18"/>
</dbReference>